<dbReference type="GO" id="GO:0050660">
    <property type="term" value="F:flavin adenine dinucleotide binding"/>
    <property type="evidence" value="ECO:0007669"/>
    <property type="project" value="InterPro"/>
</dbReference>
<keyword evidence="2 3" id="KW-0129">CBS domain</keyword>
<dbReference type="InterPro" id="IPR036318">
    <property type="entry name" value="FAD-bd_PCMH-like_sf"/>
</dbReference>
<accession>A0A2N0QJ90</accession>
<organism evidence="5 6">
    <name type="scientific">Rhizophagus irregularis</name>
    <dbReference type="NCBI Taxonomy" id="588596"/>
    <lineage>
        <taxon>Eukaryota</taxon>
        <taxon>Fungi</taxon>
        <taxon>Fungi incertae sedis</taxon>
        <taxon>Mucoromycota</taxon>
        <taxon>Glomeromycotina</taxon>
        <taxon>Glomeromycetes</taxon>
        <taxon>Glomerales</taxon>
        <taxon>Glomeraceae</taxon>
        <taxon>Rhizophagus</taxon>
    </lineage>
</organism>
<dbReference type="InterPro" id="IPR000644">
    <property type="entry name" value="CBS_dom"/>
</dbReference>
<keyword evidence="1" id="KW-0677">Repeat</keyword>
<evidence type="ECO:0000256" key="3">
    <source>
        <dbReference type="PROSITE-ProRule" id="PRU00703"/>
    </source>
</evidence>
<dbReference type="Proteomes" id="UP000232688">
    <property type="component" value="Unassembled WGS sequence"/>
</dbReference>
<evidence type="ECO:0000256" key="2">
    <source>
        <dbReference type="ARBA" id="ARBA00023122"/>
    </source>
</evidence>
<reference evidence="5 6" key="2">
    <citation type="submission" date="2017-10" db="EMBL/GenBank/DDBJ databases">
        <title>Genome analyses suggest a sexual origin of heterokaryosis in a supposedly ancient asexual fungus.</title>
        <authorList>
            <person name="Corradi N."/>
            <person name="Sedzielewska K."/>
            <person name="Noel J."/>
            <person name="Charron P."/>
            <person name="Farinelli L."/>
            <person name="Marton T."/>
            <person name="Kruger M."/>
            <person name="Pelin A."/>
            <person name="Brachmann A."/>
            <person name="Corradi N."/>
        </authorList>
    </citation>
    <scope>NUCLEOTIDE SEQUENCE [LARGE SCALE GENOMIC DNA]</scope>
    <source>
        <strain evidence="5 6">A1</strain>
    </source>
</reference>
<dbReference type="SUPFAM" id="SSF54631">
    <property type="entry name" value="CBS-domain pair"/>
    <property type="match status" value="1"/>
</dbReference>
<evidence type="ECO:0000313" key="5">
    <source>
        <dbReference type="EMBL" id="PKC51116.1"/>
    </source>
</evidence>
<dbReference type="InterPro" id="IPR016169">
    <property type="entry name" value="FAD-bd_PCMH_sub2"/>
</dbReference>
<protein>
    <recommendedName>
        <fullName evidence="4">CBS domain-containing protein</fullName>
    </recommendedName>
</protein>
<dbReference type="SMART" id="SM01091">
    <property type="entry name" value="CorC_HlyC"/>
    <property type="match status" value="1"/>
</dbReference>
<name>A0A2N0QJ90_9GLOM</name>
<dbReference type="Pfam" id="PF00571">
    <property type="entry name" value="CBS"/>
    <property type="match status" value="1"/>
</dbReference>
<evidence type="ECO:0000259" key="4">
    <source>
        <dbReference type="PROSITE" id="PS51371"/>
    </source>
</evidence>
<proteinExistence type="predicted"/>
<dbReference type="CDD" id="cd04590">
    <property type="entry name" value="CBS_pair_CorC_HlyC_assoc"/>
    <property type="match status" value="1"/>
</dbReference>
<evidence type="ECO:0000313" key="6">
    <source>
        <dbReference type="Proteomes" id="UP000232688"/>
    </source>
</evidence>
<dbReference type="Gene3D" id="3.30.465.10">
    <property type="match status" value="1"/>
</dbReference>
<dbReference type="InterPro" id="IPR044751">
    <property type="entry name" value="Ion_transp-like_CBS"/>
</dbReference>
<sequence length="160" mass="18442">MNNRIKPETFNIEDFINPIINILETTPINDLLLKMQKERSHIAILLDEYGGTSGLVTVEDILEEIVGEIRDEFDDDEVAEVRKVGEGAYIIDASVLLEDVEELLNIEFDVSDVDTIGGWYFTQDVELKENQTINYSGYTFSIHEKENRQINYVKIKRNLL</sequence>
<dbReference type="EMBL" id="LLXH01008307">
    <property type="protein sequence ID" value="PKC51116.1"/>
    <property type="molecule type" value="Genomic_DNA"/>
</dbReference>
<dbReference type="InterPro" id="IPR005170">
    <property type="entry name" value="Transptr-assoc_dom"/>
</dbReference>
<reference evidence="5 6" key="1">
    <citation type="submission" date="2017-10" db="EMBL/GenBank/DDBJ databases">
        <title>Extensive intraspecific genome diversity in a model arbuscular mycorrhizal fungus.</title>
        <authorList>
            <person name="Chen E.C.H."/>
            <person name="Morin E."/>
            <person name="Baudet D."/>
            <person name="Noel J."/>
            <person name="Ndikumana S."/>
            <person name="Charron P."/>
            <person name="St-Onge C."/>
            <person name="Giorgi J."/>
            <person name="Grigoriev I.V."/>
            <person name="Roux C."/>
            <person name="Martin F.M."/>
            <person name="Corradi N."/>
        </authorList>
    </citation>
    <scope>NUCLEOTIDE SEQUENCE [LARGE SCALE GENOMIC DNA]</scope>
    <source>
        <strain evidence="5 6">A1</strain>
    </source>
</reference>
<dbReference type="AlphaFoldDB" id="A0A2N0QJ90"/>
<gene>
    <name evidence="5" type="ORF">RhiirA1_484510</name>
</gene>
<dbReference type="PANTHER" id="PTHR43099">
    <property type="entry name" value="UPF0053 PROTEIN YRKA"/>
    <property type="match status" value="1"/>
</dbReference>
<evidence type="ECO:0000256" key="1">
    <source>
        <dbReference type="ARBA" id="ARBA00022737"/>
    </source>
</evidence>
<dbReference type="Pfam" id="PF03471">
    <property type="entry name" value="CorC_HlyC"/>
    <property type="match status" value="1"/>
</dbReference>
<dbReference type="PANTHER" id="PTHR43099:SF2">
    <property type="entry name" value="UPF0053 PROTEIN YRKA"/>
    <property type="match status" value="1"/>
</dbReference>
<dbReference type="InterPro" id="IPR046342">
    <property type="entry name" value="CBS_dom_sf"/>
</dbReference>
<dbReference type="VEuPathDB" id="FungiDB:RhiirA1_484510"/>
<feature type="domain" description="CBS" evidence="4">
    <location>
        <begin position="15"/>
        <end position="72"/>
    </location>
</feature>
<comment type="caution">
    <text evidence="5">The sequence shown here is derived from an EMBL/GenBank/DDBJ whole genome shotgun (WGS) entry which is preliminary data.</text>
</comment>
<dbReference type="PROSITE" id="PS51371">
    <property type="entry name" value="CBS"/>
    <property type="match status" value="1"/>
</dbReference>
<dbReference type="Gene3D" id="3.10.580.10">
    <property type="entry name" value="CBS-domain"/>
    <property type="match status" value="1"/>
</dbReference>
<dbReference type="SUPFAM" id="SSF56176">
    <property type="entry name" value="FAD-binding/transporter-associated domain-like"/>
    <property type="match status" value="1"/>
</dbReference>
<dbReference type="InterPro" id="IPR051676">
    <property type="entry name" value="UPF0053_domain"/>
</dbReference>